<evidence type="ECO:0000313" key="2">
    <source>
        <dbReference type="Proteomes" id="UP000620124"/>
    </source>
</evidence>
<dbReference type="AlphaFoldDB" id="A0A8H6XKT0"/>
<protein>
    <submittedName>
        <fullName evidence="1">Uncharacterized protein</fullName>
    </submittedName>
</protein>
<evidence type="ECO:0000313" key="1">
    <source>
        <dbReference type="EMBL" id="KAF7342464.1"/>
    </source>
</evidence>
<organism evidence="1 2">
    <name type="scientific">Mycena venus</name>
    <dbReference type="NCBI Taxonomy" id="2733690"/>
    <lineage>
        <taxon>Eukaryota</taxon>
        <taxon>Fungi</taxon>
        <taxon>Dikarya</taxon>
        <taxon>Basidiomycota</taxon>
        <taxon>Agaricomycotina</taxon>
        <taxon>Agaricomycetes</taxon>
        <taxon>Agaricomycetidae</taxon>
        <taxon>Agaricales</taxon>
        <taxon>Marasmiineae</taxon>
        <taxon>Mycenaceae</taxon>
        <taxon>Mycena</taxon>
    </lineage>
</organism>
<keyword evidence="2" id="KW-1185">Reference proteome</keyword>
<accession>A0A8H6XKT0</accession>
<dbReference type="OrthoDB" id="2919431at2759"/>
<name>A0A8H6XKT0_9AGAR</name>
<dbReference type="EMBL" id="JACAZI010000017">
    <property type="protein sequence ID" value="KAF7342464.1"/>
    <property type="molecule type" value="Genomic_DNA"/>
</dbReference>
<sequence length="184" mass="20394">MADHHWLPLDLSSRAKGLSEAVADLRSSLPAELLATNSVTKSRLELLESEIYALRNAVIPPNSFHTSHAMAIPAIKQLAQRAHETLWDELPLNAILSAHKGRAKELADADEDGQHSAEIYVAYYKLLQLRMGNLDPPKDAPGPDPEYREFLHLERFLTGSKSGTKAKYKVGSDICTSRTRISEP</sequence>
<proteinExistence type="predicted"/>
<comment type="caution">
    <text evidence="1">The sequence shown here is derived from an EMBL/GenBank/DDBJ whole genome shotgun (WGS) entry which is preliminary data.</text>
</comment>
<dbReference type="Proteomes" id="UP000620124">
    <property type="component" value="Unassembled WGS sequence"/>
</dbReference>
<reference evidence="1" key="1">
    <citation type="submission" date="2020-05" db="EMBL/GenBank/DDBJ databases">
        <title>Mycena genomes resolve the evolution of fungal bioluminescence.</title>
        <authorList>
            <person name="Tsai I.J."/>
        </authorList>
    </citation>
    <scope>NUCLEOTIDE SEQUENCE</scope>
    <source>
        <strain evidence="1">CCC161011</strain>
    </source>
</reference>
<gene>
    <name evidence="1" type="ORF">MVEN_01835900</name>
</gene>